<evidence type="ECO:0000313" key="2">
    <source>
        <dbReference type="EMBL" id="MFC5280105.1"/>
    </source>
</evidence>
<dbReference type="AlphaFoldDB" id="A0ABD5R5J1"/>
<accession>A0ABD5R5J1</accession>
<sequence>MSDDRRSVKTYVPAEQKTRWQRHADELGMSQSEFVRTMVQAGRRGFTLPEASTTEEAHSGGSDPRGHGLETRIEAAIADGHSSWDDLVDAVFADFEDRLEETLDSLQERDRVRYSGRDGGYTLVDE</sequence>
<dbReference type="EMBL" id="JBHSKY010000018">
    <property type="protein sequence ID" value="MFC5280105.1"/>
    <property type="molecule type" value="Genomic_DNA"/>
</dbReference>
<reference evidence="2 3" key="1">
    <citation type="journal article" date="2019" name="Int. J. Syst. Evol. Microbiol.">
        <title>The Global Catalogue of Microorganisms (GCM) 10K type strain sequencing project: providing services to taxonomists for standard genome sequencing and annotation.</title>
        <authorList>
            <consortium name="The Broad Institute Genomics Platform"/>
            <consortium name="The Broad Institute Genome Sequencing Center for Infectious Disease"/>
            <person name="Wu L."/>
            <person name="Ma J."/>
        </authorList>
    </citation>
    <scope>NUCLEOTIDE SEQUENCE [LARGE SCALE GENOMIC DNA]</scope>
    <source>
        <strain evidence="2 3">CGMCC 1.12124</strain>
    </source>
</reference>
<keyword evidence="3" id="KW-1185">Reference proteome</keyword>
<comment type="caution">
    <text evidence="2">The sequence shown here is derived from an EMBL/GenBank/DDBJ whole genome shotgun (WGS) entry which is preliminary data.</text>
</comment>
<evidence type="ECO:0000313" key="3">
    <source>
        <dbReference type="Proteomes" id="UP001596118"/>
    </source>
</evidence>
<gene>
    <name evidence="2" type="ORF">ACFPM1_15245</name>
</gene>
<dbReference type="RefSeq" id="WP_256413100.1">
    <property type="nucleotide sequence ID" value="NZ_JANHDM010000016.1"/>
</dbReference>
<name>A0ABD5R5J1_9EURY</name>
<proteinExistence type="predicted"/>
<dbReference type="Proteomes" id="UP001596118">
    <property type="component" value="Unassembled WGS sequence"/>
</dbReference>
<feature type="region of interest" description="Disordered" evidence="1">
    <location>
        <begin position="47"/>
        <end position="68"/>
    </location>
</feature>
<dbReference type="InterPro" id="IPR043828">
    <property type="entry name" value="DUF5805"/>
</dbReference>
<protein>
    <submittedName>
        <fullName evidence="2">DUF5805 domain-containing protein</fullName>
    </submittedName>
</protein>
<evidence type="ECO:0000256" key="1">
    <source>
        <dbReference type="SAM" id="MobiDB-lite"/>
    </source>
</evidence>
<dbReference type="Pfam" id="PF19121">
    <property type="entry name" value="DUF5805"/>
    <property type="match status" value="1"/>
</dbReference>
<organism evidence="2 3">
    <name type="scientific">Halorubrum rubrum</name>
    <dbReference type="NCBI Taxonomy" id="1126240"/>
    <lineage>
        <taxon>Archaea</taxon>
        <taxon>Methanobacteriati</taxon>
        <taxon>Methanobacteriota</taxon>
        <taxon>Stenosarchaea group</taxon>
        <taxon>Halobacteria</taxon>
        <taxon>Halobacteriales</taxon>
        <taxon>Haloferacaceae</taxon>
        <taxon>Halorubrum</taxon>
    </lineage>
</organism>